<reference evidence="2 3" key="1">
    <citation type="submission" date="2020-06" db="EMBL/GenBank/DDBJ databases">
        <title>Actinomadura xiongansis sp. nov., isolated from soil of Baiyangdian.</title>
        <authorList>
            <person name="Zhang X."/>
        </authorList>
    </citation>
    <scope>NUCLEOTIDE SEQUENCE [LARGE SCALE GENOMIC DNA]</scope>
    <source>
        <strain evidence="2 3">HBUM206468</strain>
    </source>
</reference>
<evidence type="ECO:0000313" key="2">
    <source>
        <dbReference type="EMBL" id="MBC6465234.1"/>
    </source>
</evidence>
<name>A0ABR7LKE3_9ACTN</name>
<dbReference type="RefSeq" id="WP_187242230.1">
    <property type="nucleotide sequence ID" value="NZ_BAAAOK010000014.1"/>
</dbReference>
<protein>
    <submittedName>
        <fullName evidence="2">Antitoxin</fullName>
    </submittedName>
</protein>
<keyword evidence="3" id="KW-1185">Reference proteome</keyword>
<accession>A0ABR7LKE3</accession>
<dbReference type="EMBL" id="JABVEC010000003">
    <property type="protein sequence ID" value="MBC6465234.1"/>
    <property type="molecule type" value="Genomic_DNA"/>
</dbReference>
<proteinExistence type="predicted"/>
<gene>
    <name evidence="2" type="ORF">HKK74_06985</name>
</gene>
<feature type="region of interest" description="Disordered" evidence="1">
    <location>
        <begin position="54"/>
        <end position="76"/>
    </location>
</feature>
<evidence type="ECO:0000313" key="3">
    <source>
        <dbReference type="Proteomes" id="UP000805614"/>
    </source>
</evidence>
<organism evidence="2 3">
    <name type="scientific">Actinomadura alba</name>
    <dbReference type="NCBI Taxonomy" id="406431"/>
    <lineage>
        <taxon>Bacteria</taxon>
        <taxon>Bacillati</taxon>
        <taxon>Actinomycetota</taxon>
        <taxon>Actinomycetes</taxon>
        <taxon>Streptosporangiales</taxon>
        <taxon>Thermomonosporaceae</taxon>
        <taxon>Actinomadura</taxon>
    </lineage>
</organism>
<comment type="caution">
    <text evidence="2">The sequence shown here is derived from an EMBL/GenBank/DDBJ whole genome shotgun (WGS) entry which is preliminary data.</text>
</comment>
<sequence length="76" mass="8132">MKVGVSIPDEDVAFIDDYAARTGAKSRSAVLHQAVALLRSVDLEDAYAAAWQEWEHGEDSAPWDATSADGIADAAR</sequence>
<dbReference type="CDD" id="cd22231">
    <property type="entry name" value="RHH_NikR_HicB-like"/>
    <property type="match status" value="1"/>
</dbReference>
<dbReference type="Proteomes" id="UP000805614">
    <property type="component" value="Unassembled WGS sequence"/>
</dbReference>
<evidence type="ECO:0000256" key="1">
    <source>
        <dbReference type="SAM" id="MobiDB-lite"/>
    </source>
</evidence>